<evidence type="ECO:0000256" key="2">
    <source>
        <dbReference type="ARBA" id="ARBA00022448"/>
    </source>
</evidence>
<evidence type="ECO:0000256" key="8">
    <source>
        <dbReference type="SAM" id="Phobius"/>
    </source>
</evidence>
<dbReference type="EMBL" id="BMYS01000024">
    <property type="protein sequence ID" value="GGW94980.1"/>
    <property type="molecule type" value="Genomic_DNA"/>
</dbReference>
<gene>
    <name evidence="9" type="ORF">GCM10011450_25940</name>
</gene>
<evidence type="ECO:0000256" key="5">
    <source>
        <dbReference type="ARBA" id="ARBA00022692"/>
    </source>
</evidence>
<feature type="transmembrane region" description="Helical" evidence="8">
    <location>
        <begin position="463"/>
        <end position="490"/>
    </location>
</feature>
<evidence type="ECO:0000256" key="7">
    <source>
        <dbReference type="ARBA" id="ARBA00023136"/>
    </source>
</evidence>
<proteinExistence type="predicted"/>
<dbReference type="InterPro" id="IPR027463">
    <property type="entry name" value="AcrB_DN_DC_subdom"/>
</dbReference>
<accession>A0A918JR43</accession>
<evidence type="ECO:0000256" key="4">
    <source>
        <dbReference type="ARBA" id="ARBA00022519"/>
    </source>
</evidence>
<dbReference type="PANTHER" id="PTHR32063">
    <property type="match status" value="1"/>
</dbReference>
<feature type="transmembrane region" description="Helical" evidence="8">
    <location>
        <begin position="360"/>
        <end position="380"/>
    </location>
</feature>
<feature type="transmembrane region" description="Helical" evidence="8">
    <location>
        <begin position="988"/>
        <end position="1014"/>
    </location>
</feature>
<feature type="transmembrane region" description="Helical" evidence="8">
    <location>
        <begin position="860"/>
        <end position="877"/>
    </location>
</feature>
<comment type="caution">
    <text evidence="9">The sequence shown here is derived from an EMBL/GenBank/DDBJ whole genome shotgun (WGS) entry which is preliminary data.</text>
</comment>
<keyword evidence="2" id="KW-0813">Transport</keyword>
<dbReference type="SUPFAM" id="SSF82714">
    <property type="entry name" value="Multidrug efflux transporter AcrB TolC docking domain, DN and DC subdomains"/>
    <property type="match status" value="2"/>
</dbReference>
<dbReference type="GO" id="GO:0042910">
    <property type="term" value="F:xenobiotic transmembrane transporter activity"/>
    <property type="evidence" value="ECO:0007669"/>
    <property type="project" value="TreeGrafter"/>
</dbReference>
<feature type="transmembrane region" description="Helical" evidence="8">
    <location>
        <begin position="431"/>
        <end position="451"/>
    </location>
</feature>
<reference evidence="9" key="1">
    <citation type="journal article" date="2014" name="Int. J. Syst. Evol. Microbiol.">
        <title>Complete genome sequence of Corynebacterium casei LMG S-19264T (=DSM 44701T), isolated from a smear-ripened cheese.</title>
        <authorList>
            <consortium name="US DOE Joint Genome Institute (JGI-PGF)"/>
            <person name="Walter F."/>
            <person name="Albersmeier A."/>
            <person name="Kalinowski J."/>
            <person name="Ruckert C."/>
        </authorList>
    </citation>
    <scope>NUCLEOTIDE SEQUENCE</scope>
    <source>
        <strain evidence="9">KCTC 23732</strain>
    </source>
</reference>
<dbReference type="PANTHER" id="PTHR32063:SF34">
    <property type="entry name" value="MULTIDRUG RESISTANCE PROTEIN MDTC"/>
    <property type="match status" value="1"/>
</dbReference>
<organism evidence="9 10">
    <name type="scientific">Advenella faeciporci</name>
    <dbReference type="NCBI Taxonomy" id="797535"/>
    <lineage>
        <taxon>Bacteria</taxon>
        <taxon>Pseudomonadati</taxon>
        <taxon>Pseudomonadota</taxon>
        <taxon>Betaproteobacteria</taxon>
        <taxon>Burkholderiales</taxon>
        <taxon>Alcaligenaceae</taxon>
    </lineage>
</organism>
<evidence type="ECO:0000256" key="1">
    <source>
        <dbReference type="ARBA" id="ARBA00004429"/>
    </source>
</evidence>
<dbReference type="InterPro" id="IPR001036">
    <property type="entry name" value="Acrflvin-R"/>
</dbReference>
<dbReference type="Gene3D" id="3.30.70.1440">
    <property type="entry name" value="Multidrug efflux transporter AcrB pore domain"/>
    <property type="match status" value="1"/>
</dbReference>
<dbReference type="SUPFAM" id="SSF82693">
    <property type="entry name" value="Multidrug efflux transporter AcrB pore domain, PN1, PN2, PC1 and PC2 subdomains"/>
    <property type="match status" value="4"/>
</dbReference>
<dbReference type="Gene3D" id="1.20.1640.10">
    <property type="entry name" value="Multidrug efflux transporter AcrB transmembrane domain"/>
    <property type="match status" value="2"/>
</dbReference>
<dbReference type="FunFam" id="1.20.1640.10:FF:000001">
    <property type="entry name" value="Efflux pump membrane transporter"/>
    <property type="match status" value="1"/>
</dbReference>
<feature type="transmembrane region" description="Helical" evidence="8">
    <location>
        <begin position="527"/>
        <end position="549"/>
    </location>
</feature>
<dbReference type="FunFam" id="3.30.70.1430:FF:000001">
    <property type="entry name" value="Efflux pump membrane transporter"/>
    <property type="match status" value="1"/>
</dbReference>
<dbReference type="SUPFAM" id="SSF82866">
    <property type="entry name" value="Multidrug efflux transporter AcrB transmembrane domain"/>
    <property type="match status" value="2"/>
</dbReference>
<keyword evidence="5 8" id="KW-0812">Transmembrane</keyword>
<name>A0A918JR43_9BURK</name>
<keyword evidence="6 8" id="KW-1133">Transmembrane helix</keyword>
<keyword evidence="7 8" id="KW-0472">Membrane</keyword>
<dbReference type="AlphaFoldDB" id="A0A918JR43"/>
<feature type="transmembrane region" description="Helical" evidence="8">
    <location>
        <begin position="960"/>
        <end position="982"/>
    </location>
</feature>
<dbReference type="Pfam" id="PF00873">
    <property type="entry name" value="ACR_tran"/>
    <property type="match status" value="1"/>
</dbReference>
<keyword evidence="3" id="KW-1003">Cell membrane</keyword>
<dbReference type="PRINTS" id="PR00702">
    <property type="entry name" value="ACRIFLAVINRP"/>
</dbReference>
<evidence type="ECO:0000256" key="6">
    <source>
        <dbReference type="ARBA" id="ARBA00022989"/>
    </source>
</evidence>
<dbReference type="GO" id="GO:0005886">
    <property type="term" value="C:plasma membrane"/>
    <property type="evidence" value="ECO:0007669"/>
    <property type="project" value="UniProtKB-SubCell"/>
</dbReference>
<feature type="transmembrane region" description="Helical" evidence="8">
    <location>
        <begin position="910"/>
        <end position="935"/>
    </location>
</feature>
<evidence type="ECO:0000313" key="9">
    <source>
        <dbReference type="EMBL" id="GGW94980.1"/>
    </source>
</evidence>
<evidence type="ECO:0000256" key="3">
    <source>
        <dbReference type="ARBA" id="ARBA00022475"/>
    </source>
</evidence>
<feature type="transmembrane region" description="Helical" evidence="8">
    <location>
        <begin position="336"/>
        <end position="353"/>
    </location>
</feature>
<feature type="transmembrane region" description="Helical" evidence="8">
    <location>
        <begin position="12"/>
        <end position="32"/>
    </location>
</feature>
<dbReference type="Proteomes" id="UP000608345">
    <property type="component" value="Unassembled WGS sequence"/>
</dbReference>
<comment type="subcellular location">
    <subcellularLocation>
        <location evidence="1">Cell inner membrane</location>
        <topology evidence="1">Multi-pass membrane protein</topology>
    </subcellularLocation>
</comment>
<dbReference type="Gene3D" id="3.30.70.1430">
    <property type="entry name" value="Multidrug efflux transporter AcrB pore domain"/>
    <property type="match status" value="2"/>
</dbReference>
<dbReference type="Gene3D" id="3.30.70.1320">
    <property type="entry name" value="Multidrug efflux transporter AcrB pore domain like"/>
    <property type="match status" value="1"/>
</dbReference>
<reference evidence="9" key="2">
    <citation type="submission" date="2020-09" db="EMBL/GenBank/DDBJ databases">
        <authorList>
            <person name="Sun Q."/>
            <person name="Kim S."/>
        </authorList>
    </citation>
    <scope>NUCLEOTIDE SEQUENCE</scope>
    <source>
        <strain evidence="9">KCTC 23732</strain>
    </source>
</reference>
<keyword evidence="4" id="KW-0997">Cell inner membrane</keyword>
<protein>
    <submittedName>
        <fullName evidence="9">ACR family transporter</fullName>
    </submittedName>
</protein>
<dbReference type="RefSeq" id="WP_189385952.1">
    <property type="nucleotide sequence ID" value="NZ_BAABFY010000044.1"/>
</dbReference>
<dbReference type="Gene3D" id="3.30.2090.10">
    <property type="entry name" value="Multidrug efflux transporter AcrB TolC docking domain, DN and DC subdomains"/>
    <property type="match status" value="2"/>
</dbReference>
<sequence>MSLSSPFIARPVATSLLALAVAVMGAIAYYFLAVAPLPQVSFPMISVRASLSGASPENMASSVATPLERSLGNISGLMSMSSRNTEGSTRIFLQFDMDKNVDDAAREVQAAINAAQPLLPSSMRTPPTYRKVNPSSSPIMALALTSETLDQGQLYDLASTILAQKLAQVEGIGEVTIGGSSLPAVRVDLNPYILSSYGIALDEVRSAITSANTVKPNGFLENAEYRWQIGTNGQLSKAKDFENLVIRWQDGAAVRLKDVAKVYDSIESVFNSGFYNDEKAIIMLLRRQESANIIKTVELVKAELPALSLLLPSQVDLDIVQDRTPSIRATLAEAEFTLILSVVLVTLVVLVFLQNVRATLIPAISVPLSLLGTFIVMYFLEYSLNTISLMALIVATGFVVDDSIVVLENITRHLERGVRPFTAALQGAREVGFTVLTMSVSLIAVFIPLFLMGGLPGRLFREFAVTLSVAILMSLLVSLTLTPMMCAQWLKNKPAIRKERWLTRQWNRFFDAMLGGYKKTLAWALRFRFLTLLMLLLTIGLNVYLYVIVPKGFFPQQDTGMILGFFRVDQGTSFQAMVPKLEIYRQEILKDPNVDTVMGYAGGRGGSNSSFLMIQLKPFEQRQLSANEVIDNLRRKFPVIPGAQLSLVPQQDIRMGGPGGGSTGSYDYTLMSGDLELLREWVPKVQRAMAALPEITEVNAAVEDRGRRIELVIDREMATRLGVDMSLIAGSLNNLFSQRQVSVIYSALNQYHVVMGVEQQYAQDAQVLDTIELMTADGNRVPLSAFATFETANAPLSVQHQGLLASDSIAFNLAPGVTLEQASNAIENAVERLNLPTNEIQAGFEGNAQMFQQTTSQQPLLILAALVVMYIVLGILYESYMHPLTILSTLPSAGVGALLALMLVGMEFTLIALIGVFLLIGIVKKNAIIMVDFALQKERQEGYLPEQAIYEACIVRFRPIMMTTLAAMFGALPLVLATGAGVEMRQPLGVAIVGGLFLSQVLTLYTTPVVYLYLDKLRWRFSRKHKRIGDVVSGTES</sequence>
<evidence type="ECO:0000313" key="10">
    <source>
        <dbReference type="Proteomes" id="UP000608345"/>
    </source>
</evidence>
<keyword evidence="10" id="KW-1185">Reference proteome</keyword>